<keyword evidence="11" id="KW-0624">Polysaccharide degradation</keyword>
<keyword evidence="6 19" id="KW-0732">Signal</keyword>
<evidence type="ECO:0000256" key="12">
    <source>
        <dbReference type="ARBA" id="ARBA00024574"/>
    </source>
</evidence>
<dbReference type="OMA" id="GLPNYQV"/>
<feature type="chain" id="PRO_5003442403" description="xylan 1,4-beta-xylosidase" evidence="19">
    <location>
        <begin position="19"/>
        <end position="788"/>
    </location>
</feature>
<dbReference type="InParanoid" id="G3AHM6"/>
<keyword evidence="10" id="KW-0326">Glycosidase</keyword>
<keyword evidence="9" id="KW-0119">Carbohydrate metabolism</keyword>
<name>G3AHM6_SPAPN</name>
<dbReference type="InterPro" id="IPR026891">
    <property type="entry name" value="Fn3-like"/>
</dbReference>
<keyword evidence="4" id="KW-0964">Secreted</keyword>
<dbReference type="InterPro" id="IPR017853">
    <property type="entry name" value="GH"/>
</dbReference>
<comment type="function">
    <text evidence="13">Xylan 1,4-beta-xylosidase involved in the hydrolysis of xylan, a major structural heterogeneous polysaccharide found in plant biomass representing the second most abundant polysaccharide in the biosphere, after cellulose.</text>
</comment>
<dbReference type="Gene3D" id="3.40.50.1700">
    <property type="entry name" value="Glycoside hydrolase family 3 C-terminal domain"/>
    <property type="match status" value="1"/>
</dbReference>
<evidence type="ECO:0000256" key="10">
    <source>
        <dbReference type="ARBA" id="ARBA00023295"/>
    </source>
</evidence>
<dbReference type="InterPro" id="IPR001764">
    <property type="entry name" value="Glyco_hydro_3_N"/>
</dbReference>
<dbReference type="PANTHER" id="PTHR42721">
    <property type="entry name" value="SUGAR HYDROLASE-RELATED"/>
    <property type="match status" value="1"/>
</dbReference>
<dbReference type="InterPro" id="IPR036962">
    <property type="entry name" value="Glyco_hydro_3_N_sf"/>
</dbReference>
<dbReference type="GO" id="GO:0031222">
    <property type="term" value="P:arabinan catabolic process"/>
    <property type="evidence" value="ECO:0007669"/>
    <property type="project" value="TreeGrafter"/>
</dbReference>
<comment type="catalytic activity">
    <reaction evidence="12">
        <text>Hydrolysis of (1-&gt;4)-beta-D-xylans, to remove successive D-xylose residues from the non-reducing termini.</text>
        <dbReference type="EC" id="3.2.1.37"/>
    </reaction>
</comment>
<dbReference type="SMART" id="SM01217">
    <property type="entry name" value="Fn3_like"/>
    <property type="match status" value="1"/>
</dbReference>
<dbReference type="Gene3D" id="3.20.20.300">
    <property type="entry name" value="Glycoside hydrolase, family 3, N-terminal domain"/>
    <property type="match status" value="1"/>
</dbReference>
<dbReference type="HOGENOM" id="CLU_004542_5_3_1"/>
<evidence type="ECO:0000313" key="22">
    <source>
        <dbReference type="Proteomes" id="UP000000709"/>
    </source>
</evidence>
<evidence type="ECO:0000256" key="13">
    <source>
        <dbReference type="ARBA" id="ARBA00025331"/>
    </source>
</evidence>
<dbReference type="SUPFAM" id="SSF51445">
    <property type="entry name" value="(Trans)glycosidases"/>
    <property type="match status" value="1"/>
</dbReference>
<keyword evidence="7" id="KW-0378">Hydrolase</keyword>
<dbReference type="Pfam" id="PF00933">
    <property type="entry name" value="Glyco_hydro_3"/>
    <property type="match status" value="1"/>
</dbReference>
<dbReference type="GO" id="GO:0046556">
    <property type="term" value="F:alpha-L-arabinofuranosidase activity"/>
    <property type="evidence" value="ECO:0007669"/>
    <property type="project" value="TreeGrafter"/>
</dbReference>
<dbReference type="Pfam" id="PF14310">
    <property type="entry name" value="Fn3-like"/>
    <property type="match status" value="1"/>
</dbReference>
<dbReference type="InterPro" id="IPR044993">
    <property type="entry name" value="BXL"/>
</dbReference>
<dbReference type="InterPro" id="IPR002772">
    <property type="entry name" value="Glyco_hydro_3_C"/>
</dbReference>
<comment type="subcellular location">
    <subcellularLocation>
        <location evidence="1">Secreted</location>
    </subcellularLocation>
</comment>
<dbReference type="UniPathway" id="UPA00114"/>
<dbReference type="AlphaFoldDB" id="G3AHM6"/>
<dbReference type="GO" id="GO:0005576">
    <property type="term" value="C:extracellular region"/>
    <property type="evidence" value="ECO:0007669"/>
    <property type="project" value="UniProtKB-SubCell"/>
</dbReference>
<evidence type="ECO:0000256" key="4">
    <source>
        <dbReference type="ARBA" id="ARBA00022525"/>
    </source>
</evidence>
<feature type="domain" description="Fibronectin type III-like" evidence="20">
    <location>
        <begin position="696"/>
        <end position="766"/>
    </location>
</feature>
<dbReference type="eggNOG" id="ENOG502QR4D">
    <property type="taxonomic scope" value="Eukaryota"/>
</dbReference>
<dbReference type="SUPFAM" id="SSF52279">
    <property type="entry name" value="Beta-D-glucan exohydrolase, C-terminal domain"/>
    <property type="match status" value="1"/>
</dbReference>
<evidence type="ECO:0000256" key="7">
    <source>
        <dbReference type="ARBA" id="ARBA00022801"/>
    </source>
</evidence>
<dbReference type="GO" id="GO:0009044">
    <property type="term" value="F:xylan 1,4-beta-xylosidase activity"/>
    <property type="evidence" value="ECO:0007669"/>
    <property type="project" value="UniProtKB-EC"/>
</dbReference>
<comment type="pathway">
    <text evidence="2">Glycan degradation; xylan degradation.</text>
</comment>
<evidence type="ECO:0000256" key="11">
    <source>
        <dbReference type="ARBA" id="ARBA00023326"/>
    </source>
</evidence>
<evidence type="ECO:0000256" key="5">
    <source>
        <dbReference type="ARBA" id="ARBA00022651"/>
    </source>
</evidence>
<keyword evidence="8" id="KW-0325">Glycoprotein</keyword>
<accession>G3AHM6</accession>
<dbReference type="KEGG" id="spaa:SPAPADRAFT_65353"/>
<dbReference type="EMBL" id="GL996500">
    <property type="protein sequence ID" value="EGW34190.1"/>
    <property type="molecule type" value="Genomic_DNA"/>
</dbReference>
<sequence>MLPIKLLATLALAIFANGETPPSSPDYNTEANPQLPPITFEAVHYTFPDCQNGPLKHNAVCNPHLPTEQRAKAVVDLFTVDELIANMGNTSPGVERLGLPPYQWWSEALHGIARSNFTASGEYSHATSFPQPILMGGAFNNDLYKQVGNVIGTEARAFNNVGRAGLDFYSPNINPFRDARWGRGQEVASESPVLVGNYALNYVQGLQGGLDSNQNDDTLQVAATCKHFVGYDMESWNQHSRLGYNAIISDQDLADFYLPTFQSCVRDAKAAGAMCSYNAVNGVPACASEFFLNTVLRDGFDFQNGVIHSDCDAIYNVWNPHLYAQDLGGAAADAIKAGVDVNCGDTYQNNLGYALGNKTINENQIRTSVTRQYSNLIRLGYFDSPQTNKYRKYDWNDVSTPQANQLAYQAAVEGIALLKNDGTLPFNKQKVRKVAVIGPWANATTQMLGDYAGTPPYMISPLQGAQSEGFQVEYALGTQINTTDTSGYTAALNAAKGADAIVYFGGIDNSVENEALDRESLAWPGNQLDLVSKLSGLKKPLVVLQFGGGQIDDTEIKNNKNVNAIVYAGYPGQSGGTAIWDILSGKYAPAGRLTTTQYPASYADQVPMTDMTLRPRQGYPGRTFMWYNGEPVYEFGYGLHYTTFSASLANAPRGGHQSFNIEQVVAAAKRSQYVDTGLITTFDVNIKNTGKTTSDYAALLYSKTTAGPGPHPNKILVSFDKLHQIHAGQTQTAKLPVTIGSLLQTDTNGNKWLYPGTYTFFVDNDKKAQWEITLTGQAELIQKYPSQK</sequence>
<evidence type="ECO:0000256" key="14">
    <source>
        <dbReference type="ARBA" id="ARBA00026107"/>
    </source>
</evidence>
<protein>
    <recommendedName>
        <fullName evidence="14">xylan 1,4-beta-xylosidase</fullName>
        <ecNumber evidence="14">3.2.1.37</ecNumber>
    </recommendedName>
    <alternativeName>
        <fullName evidence="17">1,4-beta-D-xylan xylohydrolase xlnD</fullName>
    </alternativeName>
    <alternativeName>
        <fullName evidence="18">Beta-xylosidase A</fullName>
    </alternativeName>
    <alternativeName>
        <fullName evidence="16">Beta-xylosidase xlnD</fullName>
    </alternativeName>
    <alternativeName>
        <fullName evidence="15">Xylobiase xlnD</fullName>
    </alternativeName>
</protein>
<evidence type="ECO:0000256" key="8">
    <source>
        <dbReference type="ARBA" id="ARBA00023180"/>
    </source>
</evidence>
<gene>
    <name evidence="21" type="ORF">SPAPADRAFT_65353</name>
</gene>
<dbReference type="Pfam" id="PF01915">
    <property type="entry name" value="Glyco_hydro_3_C"/>
    <property type="match status" value="1"/>
</dbReference>
<dbReference type="OrthoDB" id="47059at2759"/>
<evidence type="ECO:0000313" key="21">
    <source>
        <dbReference type="EMBL" id="EGW34190.1"/>
    </source>
</evidence>
<dbReference type="EC" id="3.2.1.37" evidence="14"/>
<keyword evidence="22" id="KW-1185">Reference proteome</keyword>
<evidence type="ECO:0000256" key="19">
    <source>
        <dbReference type="SAM" id="SignalP"/>
    </source>
</evidence>
<dbReference type="RefSeq" id="XP_007373774.1">
    <property type="nucleotide sequence ID" value="XM_007373712.1"/>
</dbReference>
<dbReference type="GO" id="GO:0045493">
    <property type="term" value="P:xylan catabolic process"/>
    <property type="evidence" value="ECO:0007669"/>
    <property type="project" value="UniProtKB-UniPathway"/>
</dbReference>
<evidence type="ECO:0000256" key="6">
    <source>
        <dbReference type="ARBA" id="ARBA00022729"/>
    </source>
</evidence>
<keyword evidence="5" id="KW-0858">Xylan degradation</keyword>
<dbReference type="Proteomes" id="UP000000709">
    <property type="component" value="Unassembled WGS sequence"/>
</dbReference>
<feature type="signal peptide" evidence="19">
    <location>
        <begin position="1"/>
        <end position="18"/>
    </location>
</feature>
<dbReference type="PANTHER" id="PTHR42721:SF13">
    <property type="entry name" value="EXO-1,4-BETA-XYLOSIDASE XLND"/>
    <property type="match status" value="1"/>
</dbReference>
<evidence type="ECO:0000256" key="2">
    <source>
        <dbReference type="ARBA" id="ARBA00004851"/>
    </source>
</evidence>
<dbReference type="InterPro" id="IPR013783">
    <property type="entry name" value="Ig-like_fold"/>
</dbReference>
<organism evidence="22">
    <name type="scientific">Spathaspora passalidarum (strain NRRL Y-27907 / 11-Y1)</name>
    <dbReference type="NCBI Taxonomy" id="619300"/>
    <lineage>
        <taxon>Eukaryota</taxon>
        <taxon>Fungi</taxon>
        <taxon>Dikarya</taxon>
        <taxon>Ascomycota</taxon>
        <taxon>Saccharomycotina</taxon>
        <taxon>Pichiomycetes</taxon>
        <taxon>Debaryomycetaceae</taxon>
        <taxon>Spathaspora</taxon>
    </lineage>
</organism>
<dbReference type="GeneID" id="18875036"/>
<evidence type="ECO:0000256" key="17">
    <source>
        <dbReference type="ARBA" id="ARBA00041684"/>
    </source>
</evidence>
<reference evidence="21 22" key="1">
    <citation type="journal article" date="2011" name="Proc. Natl. Acad. Sci. U.S.A.">
        <title>Comparative genomics of xylose-fermenting fungi for enhanced biofuel production.</title>
        <authorList>
            <person name="Wohlbach D.J."/>
            <person name="Kuo A."/>
            <person name="Sato T.K."/>
            <person name="Potts K.M."/>
            <person name="Salamov A.A."/>
            <person name="LaButti K.M."/>
            <person name="Sun H."/>
            <person name="Clum A."/>
            <person name="Pangilinan J.L."/>
            <person name="Lindquist E.A."/>
            <person name="Lucas S."/>
            <person name="Lapidus A."/>
            <person name="Jin M."/>
            <person name="Gunawan C."/>
            <person name="Balan V."/>
            <person name="Dale B.E."/>
            <person name="Jeffries T.W."/>
            <person name="Zinkel R."/>
            <person name="Barry K.W."/>
            <person name="Grigoriev I.V."/>
            <person name="Gasch A.P."/>
        </authorList>
    </citation>
    <scope>NUCLEOTIDE SEQUENCE [LARGE SCALE GENOMIC DNA]</scope>
    <source>
        <strain evidence="22">NRRL Y-27907 / 11-Y1</strain>
    </source>
</reference>
<comment type="similarity">
    <text evidence="3">Belongs to the glycosyl hydrolase 3 family.</text>
</comment>
<dbReference type="Gene3D" id="2.60.40.10">
    <property type="entry name" value="Immunoglobulins"/>
    <property type="match status" value="1"/>
</dbReference>
<evidence type="ECO:0000256" key="16">
    <source>
        <dbReference type="ARBA" id="ARBA00041545"/>
    </source>
</evidence>
<evidence type="ECO:0000256" key="9">
    <source>
        <dbReference type="ARBA" id="ARBA00023277"/>
    </source>
</evidence>
<dbReference type="InterPro" id="IPR036881">
    <property type="entry name" value="Glyco_hydro_3_C_sf"/>
</dbReference>
<evidence type="ECO:0000259" key="20">
    <source>
        <dbReference type="SMART" id="SM01217"/>
    </source>
</evidence>
<evidence type="ECO:0000256" key="1">
    <source>
        <dbReference type="ARBA" id="ARBA00004613"/>
    </source>
</evidence>
<evidence type="ECO:0000256" key="18">
    <source>
        <dbReference type="ARBA" id="ARBA00042744"/>
    </source>
</evidence>
<dbReference type="STRING" id="619300.G3AHM6"/>
<evidence type="ECO:0000256" key="3">
    <source>
        <dbReference type="ARBA" id="ARBA00005336"/>
    </source>
</evidence>
<evidence type="ECO:0000256" key="15">
    <source>
        <dbReference type="ARBA" id="ARBA00041508"/>
    </source>
</evidence>
<proteinExistence type="inferred from homology"/>
<dbReference type="FunFam" id="3.40.50.1700:FF:000007">
    <property type="entry name" value="Exo-1,4-beta-xylosidase xlnD"/>
    <property type="match status" value="1"/>
</dbReference>